<feature type="transmembrane region" description="Helical" evidence="1">
    <location>
        <begin position="87"/>
        <end position="108"/>
    </location>
</feature>
<feature type="transmembrane region" description="Helical" evidence="1">
    <location>
        <begin position="21"/>
        <end position="37"/>
    </location>
</feature>
<feature type="transmembrane region" description="Helical" evidence="1">
    <location>
        <begin position="114"/>
        <end position="131"/>
    </location>
</feature>
<dbReference type="EMBL" id="AENP01000004">
    <property type="protein sequence ID" value="EFR33660.1"/>
    <property type="molecule type" value="Genomic_DNA"/>
</dbReference>
<keyword evidence="3" id="KW-1185">Reference proteome</keyword>
<evidence type="ECO:0000313" key="2">
    <source>
        <dbReference type="EMBL" id="EFR33660.1"/>
    </source>
</evidence>
<dbReference type="RefSeq" id="WP_005955202.1">
    <property type="nucleotide sequence ID" value="NZ_AENP01000004.1"/>
</dbReference>
<keyword evidence="1" id="KW-1133">Transmembrane helix</keyword>
<evidence type="ECO:0000313" key="3">
    <source>
        <dbReference type="Proteomes" id="UP000003705"/>
    </source>
</evidence>
<proteinExistence type="predicted"/>
<keyword evidence="1" id="KW-0472">Membrane</keyword>
<comment type="caution">
    <text evidence="2">The sequence shown here is derived from an EMBL/GenBank/DDBJ whole genome shotgun (WGS) entry which is preliminary data.</text>
</comment>
<dbReference type="Proteomes" id="UP000003705">
    <property type="component" value="Unassembled WGS sequence"/>
</dbReference>
<dbReference type="AlphaFoldDB" id="E4KX19"/>
<keyword evidence="1" id="KW-0812">Transmembrane</keyword>
<evidence type="ECO:0000256" key="1">
    <source>
        <dbReference type="SAM" id="Phobius"/>
    </source>
</evidence>
<dbReference type="OrthoDB" id="1696644at2"/>
<sequence length="132" mass="15157">MKDIKKIMRLDYISIKPYFTIKNLLIMLILYLVYFFMTKNPLIAISMPLLFAMMYSSYPFLVGDEAGIDSLYKIFGIKGDKVVKGRYAFALILFMAAIIIGLIFSIVASFFVKFDIKIVLPIVGSFFIVFVF</sequence>
<gene>
    <name evidence="2" type="ORF">HMPREF9286_1701</name>
</gene>
<dbReference type="eggNOG" id="COG1835">
    <property type="taxonomic scope" value="Bacteria"/>
</dbReference>
<protein>
    <submittedName>
        <fullName evidence="2">Uncharacterized protein</fullName>
    </submittedName>
</protein>
<accession>E4KX19</accession>
<dbReference type="InterPro" id="IPR025699">
    <property type="entry name" value="ABC2_memb-like"/>
</dbReference>
<feature type="transmembrane region" description="Helical" evidence="1">
    <location>
        <begin position="43"/>
        <end position="63"/>
    </location>
</feature>
<organism evidence="2 3">
    <name type="scientific">Peptoniphilus harei ACS-146-V-Sch2b</name>
    <dbReference type="NCBI Taxonomy" id="908338"/>
    <lineage>
        <taxon>Bacteria</taxon>
        <taxon>Bacillati</taxon>
        <taxon>Bacillota</taxon>
        <taxon>Tissierellia</taxon>
        <taxon>Tissierellales</taxon>
        <taxon>Peptoniphilaceae</taxon>
        <taxon>Peptoniphilus</taxon>
    </lineage>
</organism>
<reference evidence="2 3" key="1">
    <citation type="submission" date="2010-10" db="EMBL/GenBank/DDBJ databases">
        <authorList>
            <person name="Durkin A.S."/>
            <person name="Madupu R."/>
            <person name="Torralba M."/>
            <person name="Gillis M."/>
            <person name="Methe B."/>
            <person name="Sutton G."/>
            <person name="Nelson K.E."/>
        </authorList>
    </citation>
    <scope>NUCLEOTIDE SEQUENCE [LARGE SCALE GENOMIC DNA]</scope>
    <source>
        <strain evidence="2 3">ACS-146-V-Sch2b</strain>
    </source>
</reference>
<name>E4KX19_9FIRM</name>
<dbReference type="Pfam" id="PF13346">
    <property type="entry name" value="ABC2_membrane_5"/>
    <property type="match status" value="1"/>
</dbReference>